<dbReference type="PANTHER" id="PTHR33018">
    <property type="entry name" value="OS10G0338966 PROTEIN-RELATED"/>
    <property type="match status" value="1"/>
</dbReference>
<evidence type="ECO:0000313" key="2">
    <source>
        <dbReference type="EMBL" id="MCI52805.1"/>
    </source>
</evidence>
<reference evidence="2 3" key="1">
    <citation type="journal article" date="2018" name="Front. Plant Sci.">
        <title>Red Clover (Trifolium pratense) and Zigzag Clover (T. medium) - A Picture of Genomic Similarities and Differences.</title>
        <authorList>
            <person name="Dluhosova J."/>
            <person name="Istvanek J."/>
            <person name="Nedelnik J."/>
            <person name="Repkova J."/>
        </authorList>
    </citation>
    <scope>NUCLEOTIDE SEQUENCE [LARGE SCALE GENOMIC DNA]</scope>
    <source>
        <strain evidence="3">cv. 10/8</strain>
        <tissue evidence="2">Leaf</tissue>
    </source>
</reference>
<dbReference type="Proteomes" id="UP000265520">
    <property type="component" value="Unassembled WGS sequence"/>
</dbReference>
<accession>A0A392SXM0</accession>
<evidence type="ECO:0000256" key="1">
    <source>
        <dbReference type="SAM" id="Coils"/>
    </source>
</evidence>
<keyword evidence="3" id="KW-1185">Reference proteome</keyword>
<protein>
    <submittedName>
        <fullName evidence="2">Uncharacterized protein</fullName>
    </submittedName>
</protein>
<dbReference type="EMBL" id="LXQA010453142">
    <property type="protein sequence ID" value="MCI52805.1"/>
    <property type="molecule type" value="Genomic_DNA"/>
</dbReference>
<dbReference type="AlphaFoldDB" id="A0A392SXM0"/>
<name>A0A392SXM0_9FABA</name>
<feature type="non-terminal residue" evidence="2">
    <location>
        <position position="97"/>
    </location>
</feature>
<feature type="non-terminal residue" evidence="2">
    <location>
        <position position="1"/>
    </location>
</feature>
<sequence length="97" mass="11114">VEKTTQGTIVLEGRNDILTAALGTNERPGRVRTAPRGVGFKKFYGRVARPTSGGVSLHHLHTLQQKMQMDFQQQLQKELQQQRVELQQQMQMELQQE</sequence>
<comment type="caution">
    <text evidence="2">The sequence shown here is derived from an EMBL/GenBank/DDBJ whole genome shotgun (WGS) entry which is preliminary data.</text>
</comment>
<proteinExistence type="predicted"/>
<evidence type="ECO:0000313" key="3">
    <source>
        <dbReference type="Proteomes" id="UP000265520"/>
    </source>
</evidence>
<dbReference type="PANTHER" id="PTHR33018:SF34">
    <property type="entry name" value="OS02G0472350 PROTEIN"/>
    <property type="match status" value="1"/>
</dbReference>
<feature type="coiled-coil region" evidence="1">
    <location>
        <begin position="69"/>
        <end position="97"/>
    </location>
</feature>
<keyword evidence="1" id="KW-0175">Coiled coil</keyword>
<organism evidence="2 3">
    <name type="scientific">Trifolium medium</name>
    <dbReference type="NCBI Taxonomy" id="97028"/>
    <lineage>
        <taxon>Eukaryota</taxon>
        <taxon>Viridiplantae</taxon>
        <taxon>Streptophyta</taxon>
        <taxon>Embryophyta</taxon>
        <taxon>Tracheophyta</taxon>
        <taxon>Spermatophyta</taxon>
        <taxon>Magnoliopsida</taxon>
        <taxon>eudicotyledons</taxon>
        <taxon>Gunneridae</taxon>
        <taxon>Pentapetalae</taxon>
        <taxon>rosids</taxon>
        <taxon>fabids</taxon>
        <taxon>Fabales</taxon>
        <taxon>Fabaceae</taxon>
        <taxon>Papilionoideae</taxon>
        <taxon>50 kb inversion clade</taxon>
        <taxon>NPAAA clade</taxon>
        <taxon>Hologalegina</taxon>
        <taxon>IRL clade</taxon>
        <taxon>Trifolieae</taxon>
        <taxon>Trifolium</taxon>
    </lineage>
</organism>